<proteinExistence type="predicted"/>
<gene>
    <name evidence="1" type="ORF">FHX44_114926</name>
</gene>
<reference evidence="1 2" key="1">
    <citation type="submission" date="2019-06" db="EMBL/GenBank/DDBJ databases">
        <title>Sequencing the genomes of 1000 actinobacteria strains.</title>
        <authorList>
            <person name="Klenk H.-P."/>
        </authorList>
    </citation>
    <scope>NUCLEOTIDE SEQUENCE [LARGE SCALE GENOMIC DNA]</scope>
    <source>
        <strain evidence="1 2">DSM 45671</strain>
    </source>
</reference>
<comment type="caution">
    <text evidence="1">The sequence shown here is derived from an EMBL/GenBank/DDBJ whole genome shotgun (WGS) entry which is preliminary data.</text>
</comment>
<dbReference type="EMBL" id="VIWU01000001">
    <property type="protein sequence ID" value="TWF79000.1"/>
    <property type="molecule type" value="Genomic_DNA"/>
</dbReference>
<accession>A0A561SVW2</accession>
<sequence>MDEVLQCEPGRVVTLEADNATVRKTFTGPDLIAERYAAEREFDHLSRYRTALSTYALATCPKAIEVNLIGPPFVRMERAVGAPLTSHLAGVLLTERQFDQLAAVIVDALRIYVLTFSEPYYDLHLRNMAVEVPSGLVTFFDFGVPDIFDPVVVKSLNDLPPLDVSLGNLLGSTAFEAARPKTLHCRLRHQQSVRLVEKVLRLSRRIDIDNQPAVDLEVIHWTAVAALRASTTRRGGLLRTVWYGSAARFIAQPERLLGKLITRAR</sequence>
<dbReference type="Proteomes" id="UP000321261">
    <property type="component" value="Unassembled WGS sequence"/>
</dbReference>
<organism evidence="1 2">
    <name type="scientific">Pseudonocardia hierapolitana</name>
    <dbReference type="NCBI Taxonomy" id="1128676"/>
    <lineage>
        <taxon>Bacteria</taxon>
        <taxon>Bacillati</taxon>
        <taxon>Actinomycetota</taxon>
        <taxon>Actinomycetes</taxon>
        <taxon>Pseudonocardiales</taxon>
        <taxon>Pseudonocardiaceae</taxon>
        <taxon>Pseudonocardia</taxon>
    </lineage>
</organism>
<dbReference type="AlphaFoldDB" id="A0A561SVW2"/>
<name>A0A561SVW2_9PSEU</name>
<evidence type="ECO:0008006" key="3">
    <source>
        <dbReference type="Google" id="ProtNLM"/>
    </source>
</evidence>
<evidence type="ECO:0000313" key="1">
    <source>
        <dbReference type="EMBL" id="TWF79000.1"/>
    </source>
</evidence>
<keyword evidence="2" id="KW-1185">Reference proteome</keyword>
<protein>
    <recommendedName>
        <fullName evidence="3">Aminoglycoside phosphotransferase domain-containing protein</fullName>
    </recommendedName>
</protein>
<evidence type="ECO:0000313" key="2">
    <source>
        <dbReference type="Proteomes" id="UP000321261"/>
    </source>
</evidence>